<sequence>MSRRCPADLRPVGGWSALYRSTFEVEHDGATWTVDADYLDLGERLGLYRDGRLVDERSSPARFALPDGARVEAALSLLGMRRVHLVTPDGERLLVPTPGTGEAWRAGVARRHPRASAVVGALSWLVLVVGLLLQLPGWAARVAGWLGTTSPLPAVDLPGGVTTALGVAALVAGLDRALQVRHSRWLDD</sequence>
<dbReference type="OrthoDB" id="2716688at2"/>
<dbReference type="AlphaFoldDB" id="A0A3N1GAD9"/>
<keyword evidence="1" id="KW-1133">Transmembrane helix</keyword>
<name>A0A3N1GAD9_9ACTN</name>
<reference evidence="2 3" key="1">
    <citation type="journal article" date="2015" name="Stand. Genomic Sci.">
        <title>Genomic Encyclopedia of Bacterial and Archaeal Type Strains, Phase III: the genomes of soil and plant-associated and newly described type strains.</title>
        <authorList>
            <person name="Whitman W.B."/>
            <person name="Woyke T."/>
            <person name="Klenk H.P."/>
            <person name="Zhou Y."/>
            <person name="Lilburn T.G."/>
            <person name="Beck B.J."/>
            <person name="De Vos P."/>
            <person name="Vandamme P."/>
            <person name="Eisen J.A."/>
            <person name="Garrity G."/>
            <person name="Hugenholtz P."/>
            <person name="Kyrpides N.C."/>
        </authorList>
    </citation>
    <scope>NUCLEOTIDE SEQUENCE [LARGE SCALE GENOMIC DNA]</scope>
    <source>
        <strain evidence="2 3">CECT 7306</strain>
    </source>
</reference>
<dbReference type="Proteomes" id="UP000276232">
    <property type="component" value="Unassembled WGS sequence"/>
</dbReference>
<keyword evidence="1" id="KW-0472">Membrane</keyword>
<evidence type="ECO:0000313" key="3">
    <source>
        <dbReference type="Proteomes" id="UP000276232"/>
    </source>
</evidence>
<comment type="caution">
    <text evidence="2">The sequence shown here is derived from an EMBL/GenBank/DDBJ whole genome shotgun (WGS) entry which is preliminary data.</text>
</comment>
<organism evidence="2 3">
    <name type="scientific">Pseudokineococcus lusitanus</name>
    <dbReference type="NCBI Taxonomy" id="763993"/>
    <lineage>
        <taxon>Bacteria</taxon>
        <taxon>Bacillati</taxon>
        <taxon>Actinomycetota</taxon>
        <taxon>Actinomycetes</taxon>
        <taxon>Kineosporiales</taxon>
        <taxon>Kineosporiaceae</taxon>
        <taxon>Pseudokineococcus</taxon>
    </lineage>
</organism>
<accession>A0A3N1GAD9</accession>
<feature type="transmembrane region" description="Helical" evidence="1">
    <location>
        <begin position="155"/>
        <end position="174"/>
    </location>
</feature>
<proteinExistence type="predicted"/>
<dbReference type="EMBL" id="RJKN01000007">
    <property type="protein sequence ID" value="ROP27181.1"/>
    <property type="molecule type" value="Genomic_DNA"/>
</dbReference>
<feature type="transmembrane region" description="Helical" evidence="1">
    <location>
        <begin position="115"/>
        <end position="135"/>
    </location>
</feature>
<keyword evidence="3" id="KW-1185">Reference proteome</keyword>
<evidence type="ECO:0000256" key="1">
    <source>
        <dbReference type="SAM" id="Phobius"/>
    </source>
</evidence>
<gene>
    <name evidence="2" type="ORF">EDC03_2705</name>
</gene>
<keyword evidence="1" id="KW-0812">Transmembrane</keyword>
<dbReference type="RefSeq" id="WP_123380777.1">
    <property type="nucleotide sequence ID" value="NZ_RJKN01000007.1"/>
</dbReference>
<protein>
    <submittedName>
        <fullName evidence="2">Uncharacterized protein</fullName>
    </submittedName>
</protein>
<evidence type="ECO:0000313" key="2">
    <source>
        <dbReference type="EMBL" id="ROP27181.1"/>
    </source>
</evidence>
<dbReference type="InParanoid" id="A0A3N1GAD9"/>